<reference evidence="3" key="1">
    <citation type="submission" date="2018-03" db="EMBL/GenBank/DDBJ databases">
        <authorList>
            <person name="Rodrigo-Torres L."/>
            <person name="Arahal R. D."/>
            <person name="Lucena T."/>
        </authorList>
    </citation>
    <scope>NUCLEOTIDE SEQUENCE [LARGE SCALE GENOMIC DNA]</scope>
    <source>
        <strain evidence="3">CECT 7615</strain>
    </source>
</reference>
<keyword evidence="1" id="KW-0812">Transmembrane</keyword>
<organism evidence="2 3">
    <name type="scientific">Falsiruegeria mediterranea M17</name>
    <dbReference type="NCBI Taxonomy" id="1200281"/>
    <lineage>
        <taxon>Bacteria</taxon>
        <taxon>Pseudomonadati</taxon>
        <taxon>Pseudomonadota</taxon>
        <taxon>Alphaproteobacteria</taxon>
        <taxon>Rhodobacterales</taxon>
        <taxon>Roseobacteraceae</taxon>
        <taxon>Falsiruegeria</taxon>
    </lineage>
</organism>
<keyword evidence="1" id="KW-1133">Transmembrane helix</keyword>
<feature type="transmembrane region" description="Helical" evidence="1">
    <location>
        <begin position="20"/>
        <end position="42"/>
    </location>
</feature>
<evidence type="ECO:0000256" key="1">
    <source>
        <dbReference type="SAM" id="Phobius"/>
    </source>
</evidence>
<protein>
    <submittedName>
        <fullName evidence="2">Uncharacterized protein</fullName>
    </submittedName>
</protein>
<dbReference type="EMBL" id="ONZG01000022">
    <property type="protein sequence ID" value="SPJ31384.1"/>
    <property type="molecule type" value="Genomic_DNA"/>
</dbReference>
<evidence type="ECO:0000313" key="3">
    <source>
        <dbReference type="Proteomes" id="UP000244898"/>
    </source>
</evidence>
<dbReference type="Proteomes" id="UP000244898">
    <property type="component" value="Unassembled WGS sequence"/>
</dbReference>
<dbReference type="RefSeq" id="WP_164658122.1">
    <property type="nucleotide sequence ID" value="NZ_ONZG01000022.1"/>
</dbReference>
<keyword evidence="3" id="KW-1185">Reference proteome</keyword>
<dbReference type="Gene3D" id="3.30.70.100">
    <property type="match status" value="1"/>
</dbReference>
<sequence>MTKLPPQLSIGVPAGAIAPAAMAVAPYWAWPWIAAAALYALFLSHYQNWRGPLTQAEVDDVLKTIQPKNDPDGFRAFLETDDGGEFFMLNLMLFPDGKIAHPDTGAPIEPRTLVQSYSRPFIKQLLLRGGHPTLLMMRHGGDVDSWGSTAESGAQWGVTNVMRYRSRRDLANMAAMSAFAGIHQFKRAAILENISYPNKMMMTGFAGPRLFMATALILAAALGNLVIQALS</sequence>
<dbReference type="AlphaFoldDB" id="A0A2R8CG08"/>
<feature type="transmembrane region" description="Helical" evidence="1">
    <location>
        <begin position="210"/>
        <end position="230"/>
    </location>
</feature>
<name>A0A2R8CG08_9RHOB</name>
<keyword evidence="1" id="KW-0472">Membrane</keyword>
<proteinExistence type="predicted"/>
<gene>
    <name evidence="2" type="ORF">TRM7615_04927</name>
</gene>
<evidence type="ECO:0000313" key="2">
    <source>
        <dbReference type="EMBL" id="SPJ31384.1"/>
    </source>
</evidence>
<accession>A0A2R8CG08</accession>